<sequence length="199" mass="20731">MTMQTPQPPPSALRAVLAALDSETALCQPAAGALRDAAGPLLPSHPLAVHVLEGPGAGLATARRTGWRFLIKRGSAAVPAEPAAEVAAAAEVVETADGHAFSHFTAGPYLNSTVRALRQAWQLAQSSRSRHQPRLLSMPGHYATALWLHHPEASPATDLLIPLAPAPCGVTAHRVYPALELLAMLERAAVPARLAAGIS</sequence>
<protein>
    <submittedName>
        <fullName evidence="1">Uncharacterized protein</fullName>
    </submittedName>
</protein>
<reference evidence="1 2" key="1">
    <citation type="journal article" date="2019" name="Int. J. Syst. Evol. Microbiol.">
        <title>The Global Catalogue of Microorganisms (GCM) 10K type strain sequencing project: providing services to taxonomists for standard genome sequencing and annotation.</title>
        <authorList>
            <consortium name="The Broad Institute Genomics Platform"/>
            <consortium name="The Broad Institute Genome Sequencing Center for Infectious Disease"/>
            <person name="Wu L."/>
            <person name="Ma J."/>
        </authorList>
    </citation>
    <scope>NUCLEOTIDE SEQUENCE [LARGE SCALE GENOMIC DNA]</scope>
    <source>
        <strain evidence="1 2">JCM 7356</strain>
    </source>
</reference>
<dbReference type="Proteomes" id="UP001500305">
    <property type="component" value="Unassembled WGS sequence"/>
</dbReference>
<dbReference type="EMBL" id="BAAATR010000002">
    <property type="protein sequence ID" value="GAA2229966.1"/>
    <property type="molecule type" value="Genomic_DNA"/>
</dbReference>
<gene>
    <name evidence="1" type="ORF">GCM10010430_07500</name>
</gene>
<organism evidence="1 2">
    <name type="scientific">Kitasatospora cystarginea</name>
    <dbReference type="NCBI Taxonomy" id="58350"/>
    <lineage>
        <taxon>Bacteria</taxon>
        <taxon>Bacillati</taxon>
        <taxon>Actinomycetota</taxon>
        <taxon>Actinomycetes</taxon>
        <taxon>Kitasatosporales</taxon>
        <taxon>Streptomycetaceae</taxon>
        <taxon>Kitasatospora</taxon>
    </lineage>
</organism>
<name>A0ABN3DFP6_9ACTN</name>
<evidence type="ECO:0000313" key="1">
    <source>
        <dbReference type="EMBL" id="GAA2229966.1"/>
    </source>
</evidence>
<comment type="caution">
    <text evidence="1">The sequence shown here is derived from an EMBL/GenBank/DDBJ whole genome shotgun (WGS) entry which is preliminary data.</text>
</comment>
<proteinExistence type="predicted"/>
<keyword evidence="2" id="KW-1185">Reference proteome</keyword>
<dbReference type="RefSeq" id="WP_344634728.1">
    <property type="nucleotide sequence ID" value="NZ_BAAATR010000002.1"/>
</dbReference>
<accession>A0ABN3DFP6</accession>
<evidence type="ECO:0000313" key="2">
    <source>
        <dbReference type="Proteomes" id="UP001500305"/>
    </source>
</evidence>